<dbReference type="PANTHER" id="PTHR43311:SF2">
    <property type="entry name" value="GLUTAMATE--TRNA LIGASE, MITOCHONDRIAL-RELATED"/>
    <property type="match status" value="1"/>
</dbReference>
<keyword evidence="6 14" id="KW-0436">Ligase</keyword>
<dbReference type="Gene3D" id="1.10.10.350">
    <property type="match status" value="1"/>
</dbReference>
<dbReference type="InterPro" id="IPR033910">
    <property type="entry name" value="GluRS_core"/>
</dbReference>
<dbReference type="GO" id="GO:0000049">
    <property type="term" value="F:tRNA binding"/>
    <property type="evidence" value="ECO:0007669"/>
    <property type="project" value="InterPro"/>
</dbReference>
<dbReference type="PANTHER" id="PTHR43311">
    <property type="entry name" value="GLUTAMATE--TRNA LIGASE"/>
    <property type="match status" value="1"/>
</dbReference>
<dbReference type="InterPro" id="IPR014729">
    <property type="entry name" value="Rossmann-like_a/b/a_fold"/>
</dbReference>
<dbReference type="InterPro" id="IPR001412">
    <property type="entry name" value="aa-tRNA-synth_I_CS"/>
</dbReference>
<dbReference type="Pfam" id="PF19269">
    <property type="entry name" value="Anticodon_2"/>
    <property type="match status" value="1"/>
</dbReference>
<evidence type="ECO:0000256" key="11">
    <source>
        <dbReference type="ARBA" id="ARBA00030865"/>
    </source>
</evidence>
<keyword evidence="10 14" id="KW-0030">Aminoacyl-tRNA synthetase</keyword>
<dbReference type="SUPFAM" id="SSF48163">
    <property type="entry name" value="An anticodon-binding domain of class I aminoacyl-tRNA synthetases"/>
    <property type="match status" value="1"/>
</dbReference>
<dbReference type="InterPro" id="IPR000924">
    <property type="entry name" value="Glu/Gln-tRNA-synth"/>
</dbReference>
<comment type="similarity">
    <text evidence="2">Belongs to the class-I aminoacyl-tRNA synthetase family. Glutamate--tRNA ligase type 1 subfamily.</text>
</comment>
<dbReference type="CDD" id="cd00808">
    <property type="entry name" value="GluRS_core"/>
    <property type="match status" value="1"/>
</dbReference>
<organism evidence="14">
    <name type="scientific">hydrothermal vent metagenome</name>
    <dbReference type="NCBI Taxonomy" id="652676"/>
    <lineage>
        <taxon>unclassified sequences</taxon>
        <taxon>metagenomes</taxon>
        <taxon>ecological metagenomes</taxon>
    </lineage>
</organism>
<evidence type="ECO:0000256" key="3">
    <source>
        <dbReference type="ARBA" id="ARBA00011245"/>
    </source>
</evidence>
<dbReference type="PRINTS" id="PR00987">
    <property type="entry name" value="TRNASYNTHGLU"/>
</dbReference>
<gene>
    <name evidence="14" type="ORF">MNBD_GAMMA15-1808</name>
</gene>
<dbReference type="GO" id="GO:0005524">
    <property type="term" value="F:ATP binding"/>
    <property type="evidence" value="ECO:0007669"/>
    <property type="project" value="UniProtKB-KW"/>
</dbReference>
<keyword evidence="9" id="KW-0648">Protein biosynthesis</keyword>
<dbReference type="Gene3D" id="3.40.50.620">
    <property type="entry name" value="HUPs"/>
    <property type="match status" value="1"/>
</dbReference>
<evidence type="ECO:0000256" key="5">
    <source>
        <dbReference type="ARBA" id="ARBA00022490"/>
    </source>
</evidence>
<evidence type="ECO:0000313" key="14">
    <source>
        <dbReference type="EMBL" id="VAW74274.1"/>
    </source>
</evidence>
<evidence type="ECO:0000256" key="7">
    <source>
        <dbReference type="ARBA" id="ARBA00022741"/>
    </source>
</evidence>
<dbReference type="NCBIfam" id="TIGR00464">
    <property type="entry name" value="gltX_bact"/>
    <property type="match status" value="1"/>
</dbReference>
<accession>A0A3B0YZA5</accession>
<evidence type="ECO:0000256" key="6">
    <source>
        <dbReference type="ARBA" id="ARBA00022598"/>
    </source>
</evidence>
<dbReference type="InterPro" id="IPR004527">
    <property type="entry name" value="Glu-tRNA-ligase_bac/mito"/>
</dbReference>
<dbReference type="InterPro" id="IPR008925">
    <property type="entry name" value="aa_tRNA-synth_I_cd-bd_sf"/>
</dbReference>
<dbReference type="InterPro" id="IPR049940">
    <property type="entry name" value="GluQ/Sye"/>
</dbReference>
<comment type="subunit">
    <text evidence="3">Monomer.</text>
</comment>
<evidence type="ECO:0000256" key="8">
    <source>
        <dbReference type="ARBA" id="ARBA00022840"/>
    </source>
</evidence>
<dbReference type="SUPFAM" id="SSF52374">
    <property type="entry name" value="Nucleotidylyl transferase"/>
    <property type="match status" value="1"/>
</dbReference>
<evidence type="ECO:0000256" key="2">
    <source>
        <dbReference type="ARBA" id="ARBA00007894"/>
    </source>
</evidence>
<dbReference type="PROSITE" id="PS00178">
    <property type="entry name" value="AA_TRNA_LIGASE_I"/>
    <property type="match status" value="1"/>
</dbReference>
<feature type="domain" description="Aminoacyl-tRNA synthetase class I anticodon-binding" evidence="13">
    <location>
        <begin position="339"/>
        <end position="480"/>
    </location>
</feature>
<dbReference type="Pfam" id="PF00749">
    <property type="entry name" value="tRNA-synt_1c"/>
    <property type="match status" value="1"/>
</dbReference>
<reference evidence="14" key="1">
    <citation type="submission" date="2018-06" db="EMBL/GenBank/DDBJ databases">
        <authorList>
            <person name="Zhirakovskaya E."/>
        </authorList>
    </citation>
    <scope>NUCLEOTIDE SEQUENCE</scope>
</reference>
<dbReference type="EC" id="6.1.1.17" evidence="4"/>
<name>A0A3B0YZA5_9ZZZZ</name>
<dbReference type="GO" id="GO:0004818">
    <property type="term" value="F:glutamate-tRNA ligase activity"/>
    <property type="evidence" value="ECO:0007669"/>
    <property type="project" value="UniProtKB-EC"/>
</dbReference>
<sequence length="491" mass="55641">MLSQALLQCASFTVSYCLTMTVRTRFAPSPTGYLHIGGARTALFSWLYARRHGGVFVLRIEDTDLERSTPESVQAILDGMEWMGLDYDEGPFYQTQRFDRYAEVIQKLMDEGKAYKCYCSRERLDALRAEQMENKIKPRYDGCCRDGATPPTTDAPYVIRFRNPSDGEVIVDDLVRGRVTFSNDELDDLIIARSDGSPTYNLTVVVDDSDMDITHVIRGDDHLNNTPRQINILRALDLEPPIYAHVPMILGPDGKRLSKRHGAVSVLQYDEDGYLPEALVNYLVRLGWSHGDQEVFTREEMIELFDAADVNRSASVFNPEKLAWLNQQYIIESDVERLAPMLSERLQQRGIDVSKGPDIVEATRAQHERAKTLVEMADISEFFYRDFDEFDAKAAKKHLRPAAQEPLQKVRDALSALEDWEPEALHRIVQEVSEALELKMGKVAQPLRVAIAGRAASPGIDVTLQLVGREASLRRVDRALDFIRERAAQES</sequence>
<comment type="subcellular location">
    <subcellularLocation>
        <location evidence="1">Cytoplasm</location>
    </subcellularLocation>
</comment>
<evidence type="ECO:0000256" key="9">
    <source>
        <dbReference type="ARBA" id="ARBA00022917"/>
    </source>
</evidence>
<dbReference type="FunFam" id="3.40.50.620:FF:000007">
    <property type="entry name" value="Glutamate--tRNA ligase"/>
    <property type="match status" value="1"/>
</dbReference>
<feature type="domain" description="Glutamyl/glutaminyl-tRNA synthetase class Ib catalytic" evidence="12">
    <location>
        <begin position="22"/>
        <end position="324"/>
    </location>
</feature>
<dbReference type="EMBL" id="UOFN01000031">
    <property type="protein sequence ID" value="VAW74274.1"/>
    <property type="molecule type" value="Genomic_DNA"/>
</dbReference>
<dbReference type="GO" id="GO:0006424">
    <property type="term" value="P:glutamyl-tRNA aminoacylation"/>
    <property type="evidence" value="ECO:0007669"/>
    <property type="project" value="InterPro"/>
</dbReference>
<protein>
    <recommendedName>
        <fullName evidence="4">glutamate--tRNA ligase</fullName>
        <ecNumber evidence="4">6.1.1.17</ecNumber>
    </recommendedName>
    <alternativeName>
        <fullName evidence="11">Glutamyl-tRNA synthetase</fullName>
    </alternativeName>
</protein>
<keyword evidence="8" id="KW-0067">ATP-binding</keyword>
<dbReference type="AlphaFoldDB" id="A0A3B0YZA5"/>
<dbReference type="GO" id="GO:0008270">
    <property type="term" value="F:zinc ion binding"/>
    <property type="evidence" value="ECO:0007669"/>
    <property type="project" value="InterPro"/>
</dbReference>
<proteinExistence type="inferred from homology"/>
<dbReference type="InterPro" id="IPR020751">
    <property type="entry name" value="aa-tRNA-synth_I_codon-bd_sub2"/>
</dbReference>
<evidence type="ECO:0000259" key="13">
    <source>
        <dbReference type="Pfam" id="PF19269"/>
    </source>
</evidence>
<dbReference type="InterPro" id="IPR020058">
    <property type="entry name" value="Glu/Gln-tRNA-synth_Ib_cat-dom"/>
</dbReference>
<dbReference type="HAMAP" id="MF_00022">
    <property type="entry name" value="Glu_tRNA_synth_type1"/>
    <property type="match status" value="1"/>
</dbReference>
<evidence type="ECO:0000256" key="10">
    <source>
        <dbReference type="ARBA" id="ARBA00023146"/>
    </source>
</evidence>
<dbReference type="GO" id="GO:0005829">
    <property type="term" value="C:cytosol"/>
    <property type="evidence" value="ECO:0007669"/>
    <property type="project" value="TreeGrafter"/>
</dbReference>
<evidence type="ECO:0000259" key="12">
    <source>
        <dbReference type="Pfam" id="PF00749"/>
    </source>
</evidence>
<evidence type="ECO:0000256" key="1">
    <source>
        <dbReference type="ARBA" id="ARBA00004496"/>
    </source>
</evidence>
<keyword evidence="7" id="KW-0547">Nucleotide-binding</keyword>
<evidence type="ECO:0000256" key="4">
    <source>
        <dbReference type="ARBA" id="ARBA00012835"/>
    </source>
</evidence>
<dbReference type="InterPro" id="IPR045462">
    <property type="entry name" value="aa-tRNA-synth_I_cd-bd"/>
</dbReference>
<keyword evidence="5" id="KW-0963">Cytoplasm</keyword>